<dbReference type="AlphaFoldDB" id="A0A5B8N1L9"/>
<dbReference type="EMBL" id="CP031052">
    <property type="protein sequence ID" value="QDZ25775.1"/>
    <property type="molecule type" value="Genomic_DNA"/>
</dbReference>
<feature type="signal peptide" evidence="2">
    <location>
        <begin position="1"/>
        <end position="31"/>
    </location>
</feature>
<dbReference type="OrthoDB" id="408788at2759"/>
<name>A0A5B8N1L9_9CHLO</name>
<sequence>MRGTRTPKAFLGACFLCVILSLPLVLWGVHGAGHAGEERGKGKGNNGDEEVWPSRSLRTGPGVALSAQPAVDEEAYGGEGSRQRIASRSPQRGGLDIYWINLDESVERRASMETMLKSAAASFPTVRSTRVPGIDAEAVRDMLRLGRVELKEGLAAAPPGAEEETRELNLRNEYTEGQFACALSHLTAIKRAYDDNSELALILEDDVSVPASFLETWESYAAMAPQDWTVLQWYTSNPVVVNASLNYQDPWISWMPEHWSTAAYMVNREGMERILRGVQSDASADWYFGDDMVIADELLYALAGRTYTATRTLGVQHDYGVDSTVESADVNNKITALLQASNVDMARITPRKECILVLTNCLIKAEEQLNDEIATLESDMQALSQWNPCSKWKVNFVVRTNLKLAFAEKLRGLVEQGHLEPLVRYTSSSAAFNKYAFMKPLVRQMEDYDYVLVKDADQRIAGFPWNSFMEKKGESVISGPLRQVVGESVMNWTRTWHSNRQKFQLHEAKYWKSAENATDFESVEPLASGFIEQYFVLLEGDFAAWFFKVALTDGFLNQTLSWAPDNMWCGAAADMHPEKPACALVPVVSEHLDTRQIEKEDKEGRDISIWF</sequence>
<evidence type="ECO:0000256" key="1">
    <source>
        <dbReference type="SAM" id="MobiDB-lite"/>
    </source>
</evidence>
<accession>A0A5B8N1L9</accession>
<evidence type="ECO:0000259" key="3">
    <source>
        <dbReference type="Pfam" id="PF01755"/>
    </source>
</evidence>
<dbReference type="Pfam" id="PF01755">
    <property type="entry name" value="Glyco_transf_25"/>
    <property type="match status" value="1"/>
</dbReference>
<evidence type="ECO:0000256" key="2">
    <source>
        <dbReference type="SAM" id="SignalP"/>
    </source>
</evidence>
<evidence type="ECO:0000313" key="4">
    <source>
        <dbReference type="EMBL" id="QDZ25775.1"/>
    </source>
</evidence>
<keyword evidence="2" id="KW-0732">Signal</keyword>
<organism evidence="4 5">
    <name type="scientific">Chloropicon primus</name>
    <dbReference type="NCBI Taxonomy" id="1764295"/>
    <lineage>
        <taxon>Eukaryota</taxon>
        <taxon>Viridiplantae</taxon>
        <taxon>Chlorophyta</taxon>
        <taxon>Chloropicophyceae</taxon>
        <taxon>Chloropicales</taxon>
        <taxon>Chloropicaceae</taxon>
        <taxon>Chloropicon</taxon>
    </lineage>
</organism>
<feature type="chain" id="PRO_5023123501" description="Glycosyl transferase family 25 domain-containing protein" evidence="2">
    <location>
        <begin position="32"/>
        <end position="611"/>
    </location>
</feature>
<dbReference type="CDD" id="cd06532">
    <property type="entry name" value="Glyco_transf_25"/>
    <property type="match status" value="1"/>
</dbReference>
<keyword evidence="5" id="KW-1185">Reference proteome</keyword>
<dbReference type="InterPro" id="IPR002654">
    <property type="entry name" value="Glyco_trans_25"/>
</dbReference>
<protein>
    <recommendedName>
        <fullName evidence="3">Glycosyl transferase family 25 domain-containing protein</fullName>
    </recommendedName>
</protein>
<reference evidence="4 5" key="1">
    <citation type="submission" date="2018-07" db="EMBL/GenBank/DDBJ databases">
        <title>The complete nuclear genome of the prasinophyte Chloropicon primus (CCMP1205).</title>
        <authorList>
            <person name="Pombert J.-F."/>
            <person name="Otis C."/>
            <person name="Turmel M."/>
            <person name="Lemieux C."/>
        </authorList>
    </citation>
    <scope>NUCLEOTIDE SEQUENCE [LARGE SCALE GENOMIC DNA]</scope>
    <source>
        <strain evidence="4 5">CCMP1205</strain>
    </source>
</reference>
<feature type="region of interest" description="Disordered" evidence="1">
    <location>
        <begin position="35"/>
        <end position="88"/>
    </location>
</feature>
<proteinExistence type="predicted"/>
<evidence type="ECO:0000313" key="5">
    <source>
        <dbReference type="Proteomes" id="UP000316726"/>
    </source>
</evidence>
<feature type="domain" description="Glycosyl transferase family 25" evidence="3">
    <location>
        <begin position="97"/>
        <end position="277"/>
    </location>
</feature>
<dbReference type="Proteomes" id="UP000316726">
    <property type="component" value="Chromosome 19"/>
</dbReference>
<gene>
    <name evidence="4" type="ORF">A3770_19p82930</name>
</gene>